<dbReference type="EMBL" id="AQPW01000004">
    <property type="protein sequence ID" value="EON33783.1"/>
    <property type="molecule type" value="Genomic_DNA"/>
</dbReference>
<protein>
    <submittedName>
        <fullName evidence="1">Uncharacterized protein</fullName>
    </submittedName>
</protein>
<proteinExistence type="predicted"/>
<dbReference type="RefSeq" id="WP_010841552.1">
    <property type="nucleotide sequence ID" value="NZ_AQPW01000004.1"/>
</dbReference>
<accession>R7YCQ9</accession>
<organism evidence="1 2">
    <name type="scientific">Gordonia terrae C-6</name>
    <dbReference type="NCBI Taxonomy" id="1316928"/>
    <lineage>
        <taxon>Bacteria</taxon>
        <taxon>Bacillati</taxon>
        <taxon>Actinomycetota</taxon>
        <taxon>Actinomycetes</taxon>
        <taxon>Mycobacteriales</taxon>
        <taxon>Gordoniaceae</taxon>
        <taxon>Gordonia</taxon>
    </lineage>
</organism>
<dbReference type="Proteomes" id="UP000013569">
    <property type="component" value="Unassembled WGS sequence"/>
</dbReference>
<sequence length="79" mass="8877">MSKRIDNREFVVTWLNSESIEEVAKALGRSKGAVAAKATELRKRGVQVPKFTKKLSETAQKLEVAQLNSLINKHQKEGR</sequence>
<comment type="caution">
    <text evidence="1">The sequence shown here is derived from an EMBL/GenBank/DDBJ whole genome shotgun (WGS) entry which is preliminary data.</text>
</comment>
<dbReference type="PATRIC" id="fig|1316928.3.peg.1090"/>
<dbReference type="AlphaFoldDB" id="R7YCQ9"/>
<evidence type="ECO:0000313" key="1">
    <source>
        <dbReference type="EMBL" id="EON33783.1"/>
    </source>
</evidence>
<dbReference type="OrthoDB" id="5195402at2"/>
<reference evidence="1 2" key="1">
    <citation type="journal article" date="2013" name="Genome Announc.">
        <title>Draft Genome Sequence of a Benzothiophene-Desulfurizing Bacterium, Gordona terrae Strain C-6.</title>
        <authorList>
            <person name="Wang W."/>
            <person name="Ma T."/>
            <person name="Ren Y."/>
            <person name="Li G."/>
        </authorList>
    </citation>
    <scope>NUCLEOTIDE SEQUENCE [LARGE SCALE GENOMIC DNA]</scope>
    <source>
        <strain evidence="1 2">C-6</strain>
    </source>
</reference>
<evidence type="ECO:0000313" key="2">
    <source>
        <dbReference type="Proteomes" id="UP000013569"/>
    </source>
</evidence>
<gene>
    <name evidence="1" type="ORF">GTC6_05432</name>
</gene>
<name>R7YCQ9_9ACTN</name>